<dbReference type="PROSITE" id="PS51257">
    <property type="entry name" value="PROKAR_LIPOPROTEIN"/>
    <property type="match status" value="1"/>
</dbReference>
<feature type="region of interest" description="Disordered" evidence="1">
    <location>
        <begin position="41"/>
        <end position="102"/>
    </location>
</feature>
<proteinExistence type="predicted"/>
<evidence type="ECO:0008006" key="4">
    <source>
        <dbReference type="Google" id="ProtNLM"/>
    </source>
</evidence>
<protein>
    <recommendedName>
        <fullName evidence="4">Lipoprotein</fullName>
    </recommendedName>
</protein>
<evidence type="ECO:0000256" key="1">
    <source>
        <dbReference type="SAM" id="MobiDB-lite"/>
    </source>
</evidence>
<evidence type="ECO:0000313" key="2">
    <source>
        <dbReference type="EMBL" id="GAB78743.1"/>
    </source>
</evidence>
<dbReference type="eggNOG" id="ENOG5030KJW">
    <property type="taxonomic scope" value="Bacteria"/>
</dbReference>
<dbReference type="EMBL" id="BAGZ01000016">
    <property type="protein sequence ID" value="GAB78743.1"/>
    <property type="molecule type" value="Genomic_DNA"/>
</dbReference>
<dbReference type="OrthoDB" id="5148907at2"/>
<dbReference type="AlphaFoldDB" id="K6V933"/>
<gene>
    <name evidence="2" type="ORF">AUCHE_16_01660</name>
</gene>
<accession>K6V933</accession>
<evidence type="ECO:0000313" key="3">
    <source>
        <dbReference type="Proteomes" id="UP000008495"/>
    </source>
</evidence>
<name>K6V933_9MICO</name>
<dbReference type="Proteomes" id="UP000008495">
    <property type="component" value="Unassembled WGS sequence"/>
</dbReference>
<feature type="compositionally biased region" description="Pro residues" evidence="1">
    <location>
        <begin position="83"/>
        <end position="94"/>
    </location>
</feature>
<feature type="compositionally biased region" description="Low complexity" evidence="1">
    <location>
        <begin position="51"/>
        <end position="74"/>
    </location>
</feature>
<sequence>MVHDHRPSTGRTCPATGARVAALLCGGLLMTVTGCIGPGENAGQHPTGRDSTASAPSTSSSSTSASSTAVPSPVDTSSAYLPSPIPELPDPAAPTGPLERLTGVVGEGTERGCTLLHLGQGEAVLLVGGGPRLVPGAQVVVEGHRSPQLATTCQQGSPFVVARVVDPAP</sequence>
<comment type="caution">
    <text evidence="2">The sequence shown here is derived from an EMBL/GenBank/DDBJ whole genome shotgun (WGS) entry which is preliminary data.</text>
</comment>
<dbReference type="RefSeq" id="WP_006503500.1">
    <property type="nucleotide sequence ID" value="NZ_BAGZ01000016.1"/>
</dbReference>
<organism evidence="2 3">
    <name type="scientific">Austwickia chelonae NBRC 105200</name>
    <dbReference type="NCBI Taxonomy" id="1184607"/>
    <lineage>
        <taxon>Bacteria</taxon>
        <taxon>Bacillati</taxon>
        <taxon>Actinomycetota</taxon>
        <taxon>Actinomycetes</taxon>
        <taxon>Micrococcales</taxon>
        <taxon>Dermatophilaceae</taxon>
        <taxon>Austwickia</taxon>
    </lineage>
</organism>
<reference evidence="2 3" key="1">
    <citation type="submission" date="2012-08" db="EMBL/GenBank/DDBJ databases">
        <title>Whole genome shotgun sequence of Austwickia chelonae NBRC 105200.</title>
        <authorList>
            <person name="Yoshida I."/>
            <person name="Hosoyama A."/>
            <person name="Tsuchikane K."/>
            <person name="Katsumata H."/>
            <person name="Ando Y."/>
            <person name="Ohji S."/>
            <person name="Hamada M."/>
            <person name="Tamura T."/>
            <person name="Yamazoe A."/>
            <person name="Yamazaki S."/>
            <person name="Fujita N."/>
        </authorList>
    </citation>
    <scope>NUCLEOTIDE SEQUENCE [LARGE SCALE GENOMIC DNA]</scope>
    <source>
        <strain evidence="2 3">NBRC 105200</strain>
    </source>
</reference>
<keyword evidence="3" id="KW-1185">Reference proteome</keyword>